<evidence type="ECO:0000313" key="2">
    <source>
        <dbReference type="Proteomes" id="UP000028826"/>
    </source>
</evidence>
<reference evidence="1 2" key="1">
    <citation type="submission" date="2014-03" db="EMBL/GenBank/DDBJ databases">
        <title>Genome of Haematobacter massiliensis CCUG 47968.</title>
        <authorList>
            <person name="Wang D."/>
            <person name="Wang G."/>
        </authorList>
    </citation>
    <scope>NUCLEOTIDE SEQUENCE [LARGE SCALE GENOMIC DNA]</scope>
    <source>
        <strain evidence="1 2">CCUG 47968</strain>
    </source>
</reference>
<keyword evidence="2" id="KW-1185">Reference proteome</keyword>
<evidence type="ECO:0000313" key="1">
    <source>
        <dbReference type="EMBL" id="KFI31557.1"/>
    </source>
</evidence>
<gene>
    <name evidence="1" type="ORF">CN97_10625</name>
</gene>
<sequence length="190" mass="20235">MTDTIHDVPRDALVRHLRDSLGQSARLRKEGGSALLTVEDSPEPGVESHVTLGLSALPLRLDDGTMAGHGAEIVLASVVGEEGAGLLADIAQQVAEHGKALVPDMILTDALKGRKGIAPHLPHVLLSAPFLWNTPPAPLRLPERLVLFLQAIPISEAERGLALKQGAERLEDLLEEAEADILDFERASVA</sequence>
<dbReference type="STRING" id="195105.CN97_10625"/>
<dbReference type="Pfam" id="PF05076">
    <property type="entry name" value="SUFU"/>
    <property type="match status" value="1"/>
</dbReference>
<dbReference type="OrthoDB" id="8479146at2"/>
<dbReference type="eggNOG" id="ENOG5032REF">
    <property type="taxonomic scope" value="Bacteria"/>
</dbReference>
<dbReference type="EMBL" id="JGYG01000002">
    <property type="protein sequence ID" value="KFI31557.1"/>
    <property type="molecule type" value="Genomic_DNA"/>
</dbReference>
<dbReference type="InterPro" id="IPR020941">
    <property type="entry name" value="SUFU-like_domain"/>
</dbReference>
<accession>A0A086YBA7</accession>
<name>A0A086YBA7_9RHOB</name>
<dbReference type="AlphaFoldDB" id="A0A086YBA7"/>
<dbReference type="RefSeq" id="WP_051910971.1">
    <property type="nucleotide sequence ID" value="NZ_CP035510.1"/>
</dbReference>
<protein>
    <submittedName>
        <fullName evidence="1">Uncharacterized protein</fullName>
    </submittedName>
</protein>
<proteinExistence type="predicted"/>
<organism evidence="1 2">
    <name type="scientific">Haematobacter massiliensis</name>
    <dbReference type="NCBI Taxonomy" id="195105"/>
    <lineage>
        <taxon>Bacteria</taxon>
        <taxon>Pseudomonadati</taxon>
        <taxon>Pseudomonadota</taxon>
        <taxon>Alphaproteobacteria</taxon>
        <taxon>Rhodobacterales</taxon>
        <taxon>Paracoccaceae</taxon>
        <taxon>Haematobacter</taxon>
    </lineage>
</organism>
<comment type="caution">
    <text evidence="1">The sequence shown here is derived from an EMBL/GenBank/DDBJ whole genome shotgun (WGS) entry which is preliminary data.</text>
</comment>
<dbReference type="Proteomes" id="UP000028826">
    <property type="component" value="Unassembled WGS sequence"/>
</dbReference>